<dbReference type="EMBL" id="CP022317">
    <property type="protein sequence ID" value="ASK67303.1"/>
    <property type="molecule type" value="Genomic_DNA"/>
</dbReference>
<protein>
    <submittedName>
        <fullName evidence="2">Uncharacterized protein</fullName>
    </submittedName>
</protein>
<accession>A0A220UHX8</accession>
<geneLocation type="plasmid" evidence="3">
    <name>unnamed1 sequence</name>
</geneLocation>
<feature type="region of interest" description="Disordered" evidence="1">
    <location>
        <begin position="1"/>
        <end position="25"/>
    </location>
</feature>
<sequence length="145" mass="16119">MNIPQTPAHGELGGASPESFPRHWPTHDETESLLALARRPETTVTSHRHPVAAHFEHADGQSLWAVHLDVRPGEGLQITPQGFLQALEQPITSEHRSALEDRVAALLREARDYGLSPRRRNPLHPATWLDAEVDSLVRTRRTSAG</sequence>
<keyword evidence="2" id="KW-0614">Plasmid</keyword>
<dbReference type="Proteomes" id="UP000198398">
    <property type="component" value="Plasmid unnamed1"/>
</dbReference>
<name>A0A220UHX8_9MICO</name>
<reference evidence="2 3" key="1">
    <citation type="submission" date="2017-07" db="EMBL/GenBank/DDBJ databases">
        <title>Brachybacterium sp. VR2415.</title>
        <authorList>
            <person name="Tak E.J."/>
            <person name="Bae J.-W."/>
        </authorList>
    </citation>
    <scope>NUCLEOTIDE SEQUENCE [LARGE SCALE GENOMIC DNA]</scope>
    <source>
        <strain evidence="2 3">VR2415</strain>
        <plasmid evidence="3">unnamed1 sequence</plasmid>
    </source>
</reference>
<evidence type="ECO:0000313" key="2">
    <source>
        <dbReference type="EMBL" id="ASK67303.1"/>
    </source>
</evidence>
<organism evidence="2 3">
    <name type="scientific">Brachybacterium avium</name>
    <dbReference type="NCBI Taxonomy" id="2017485"/>
    <lineage>
        <taxon>Bacteria</taxon>
        <taxon>Bacillati</taxon>
        <taxon>Actinomycetota</taxon>
        <taxon>Actinomycetes</taxon>
        <taxon>Micrococcales</taxon>
        <taxon>Dermabacteraceae</taxon>
        <taxon>Brachybacterium</taxon>
    </lineage>
</organism>
<evidence type="ECO:0000313" key="3">
    <source>
        <dbReference type="Proteomes" id="UP000198398"/>
    </source>
</evidence>
<keyword evidence="3" id="KW-1185">Reference proteome</keyword>
<dbReference type="AlphaFoldDB" id="A0A220UHX8"/>
<gene>
    <name evidence="2" type="ORF">CFK39_15780</name>
</gene>
<proteinExistence type="predicted"/>
<evidence type="ECO:0000256" key="1">
    <source>
        <dbReference type="SAM" id="MobiDB-lite"/>
    </source>
</evidence>
<dbReference type="KEGG" id="brv:CFK39_15780"/>